<keyword evidence="2" id="KW-0812">Transmembrane</keyword>
<keyword evidence="2" id="KW-1133">Transmembrane helix</keyword>
<name>A0A2T0MUS0_9ACTN</name>
<evidence type="ECO:0000256" key="1">
    <source>
        <dbReference type="SAM" id="MobiDB-lite"/>
    </source>
</evidence>
<evidence type="ECO:0000313" key="3">
    <source>
        <dbReference type="EMBL" id="PRX62558.1"/>
    </source>
</evidence>
<keyword evidence="4" id="KW-1185">Reference proteome</keyword>
<comment type="caution">
    <text evidence="3">The sequence shown here is derived from an EMBL/GenBank/DDBJ whole genome shotgun (WGS) entry which is preliminary data.</text>
</comment>
<feature type="transmembrane region" description="Helical" evidence="2">
    <location>
        <begin position="68"/>
        <end position="88"/>
    </location>
</feature>
<protein>
    <submittedName>
        <fullName evidence="3">Uncharacterized protein</fullName>
    </submittedName>
</protein>
<accession>A0A2T0MUS0</accession>
<reference evidence="3 4" key="1">
    <citation type="submission" date="2018-03" db="EMBL/GenBank/DDBJ databases">
        <title>Genomic Encyclopedia of Type Strains, Phase III (KMG-III): the genomes of soil and plant-associated and newly described type strains.</title>
        <authorList>
            <person name="Whitman W."/>
        </authorList>
    </citation>
    <scope>NUCLEOTIDE SEQUENCE [LARGE SCALE GENOMIC DNA]</scope>
    <source>
        <strain evidence="3 4">CGMCC 4.7104</strain>
    </source>
</reference>
<proteinExistence type="predicted"/>
<evidence type="ECO:0000256" key="2">
    <source>
        <dbReference type="SAM" id="Phobius"/>
    </source>
</evidence>
<gene>
    <name evidence="3" type="ORF">B0I32_11251</name>
</gene>
<sequence>MNATPGAAPDAGSDPAPGLAPDPGPDPAPGPAPDPALSPTSGPAPGSVRDGVPGDPVAALVGRQIRQALRTVGAVAALLAGPPVLAMWVPDPRAWVVLSLVVQGVWVGLAVLQLRRAERMER</sequence>
<dbReference type="Proteomes" id="UP000238312">
    <property type="component" value="Unassembled WGS sequence"/>
</dbReference>
<dbReference type="EMBL" id="PVNG01000012">
    <property type="protein sequence ID" value="PRX62558.1"/>
    <property type="molecule type" value="Genomic_DNA"/>
</dbReference>
<organism evidence="3 4">
    <name type="scientific">Nonomuraea fuscirosea</name>
    <dbReference type="NCBI Taxonomy" id="1291556"/>
    <lineage>
        <taxon>Bacteria</taxon>
        <taxon>Bacillati</taxon>
        <taxon>Actinomycetota</taxon>
        <taxon>Actinomycetes</taxon>
        <taxon>Streptosporangiales</taxon>
        <taxon>Streptosporangiaceae</taxon>
        <taxon>Nonomuraea</taxon>
    </lineage>
</organism>
<feature type="compositionally biased region" description="Pro residues" evidence="1">
    <location>
        <begin position="18"/>
        <end position="36"/>
    </location>
</feature>
<evidence type="ECO:0000313" key="4">
    <source>
        <dbReference type="Proteomes" id="UP000238312"/>
    </source>
</evidence>
<feature type="transmembrane region" description="Helical" evidence="2">
    <location>
        <begin position="94"/>
        <end position="112"/>
    </location>
</feature>
<keyword evidence="2" id="KW-0472">Membrane</keyword>
<feature type="compositionally biased region" description="Low complexity" evidence="1">
    <location>
        <begin position="1"/>
        <end position="17"/>
    </location>
</feature>
<dbReference type="AlphaFoldDB" id="A0A2T0MUS0"/>
<feature type="region of interest" description="Disordered" evidence="1">
    <location>
        <begin position="1"/>
        <end position="55"/>
    </location>
</feature>
<dbReference type="RefSeq" id="WP_106244474.1">
    <property type="nucleotide sequence ID" value="NZ_PVNG01000012.1"/>
</dbReference>